<keyword evidence="1" id="KW-0694">RNA-binding</keyword>
<proteinExistence type="predicted"/>
<dbReference type="PROSITE" id="PS50084">
    <property type="entry name" value="KH_TYPE_1"/>
    <property type="match status" value="1"/>
</dbReference>
<dbReference type="SUPFAM" id="SSF54791">
    <property type="entry name" value="Eukaryotic type KH-domain (KH-domain type I)"/>
    <property type="match status" value="1"/>
</dbReference>
<gene>
    <name evidence="3" type="ORF">ACAT0790_LOCUS1123</name>
</gene>
<dbReference type="Pfam" id="PF00013">
    <property type="entry name" value="KH_1"/>
    <property type="match status" value="1"/>
</dbReference>
<dbReference type="EMBL" id="HBGE01001846">
    <property type="protein sequence ID" value="CAD9087573.1"/>
    <property type="molecule type" value="Transcribed_RNA"/>
</dbReference>
<sequence length="102" mass="10550">MAEQGMQGAWILNGAAGGPIRVEDSLSFPKDHASSLLGSGGAAIRDIRKTGVVVTLKKLEDHIEVHMSGTREQVDEAKAMVAKVAHAQDAAAGKEGWTGGDG</sequence>
<feature type="non-terminal residue" evidence="3">
    <location>
        <position position="102"/>
    </location>
</feature>
<evidence type="ECO:0000313" key="3">
    <source>
        <dbReference type="EMBL" id="CAD9087573.1"/>
    </source>
</evidence>
<dbReference type="InterPro" id="IPR036612">
    <property type="entry name" value="KH_dom_type_1_sf"/>
</dbReference>
<dbReference type="AlphaFoldDB" id="A0A7S1PKH0"/>
<evidence type="ECO:0000259" key="2">
    <source>
        <dbReference type="SMART" id="SM00322"/>
    </source>
</evidence>
<dbReference type="InterPro" id="IPR004087">
    <property type="entry name" value="KH_dom"/>
</dbReference>
<dbReference type="InterPro" id="IPR004088">
    <property type="entry name" value="KH_dom_type_1"/>
</dbReference>
<accession>A0A7S1PKH0</accession>
<feature type="domain" description="K Homology" evidence="2">
    <location>
        <begin position="20"/>
        <end position="86"/>
    </location>
</feature>
<organism evidence="3">
    <name type="scientific">Alexandrium catenella</name>
    <name type="common">Red tide dinoflagellate</name>
    <name type="synonym">Gonyaulax catenella</name>
    <dbReference type="NCBI Taxonomy" id="2925"/>
    <lineage>
        <taxon>Eukaryota</taxon>
        <taxon>Sar</taxon>
        <taxon>Alveolata</taxon>
        <taxon>Dinophyceae</taxon>
        <taxon>Gonyaulacales</taxon>
        <taxon>Pyrocystaceae</taxon>
        <taxon>Alexandrium</taxon>
    </lineage>
</organism>
<name>A0A7S1PKH0_ALECA</name>
<dbReference type="GO" id="GO:0003723">
    <property type="term" value="F:RNA binding"/>
    <property type="evidence" value="ECO:0007669"/>
    <property type="project" value="UniProtKB-UniRule"/>
</dbReference>
<dbReference type="Gene3D" id="3.30.1370.10">
    <property type="entry name" value="K Homology domain, type 1"/>
    <property type="match status" value="1"/>
</dbReference>
<reference evidence="3" key="1">
    <citation type="submission" date="2021-01" db="EMBL/GenBank/DDBJ databases">
        <authorList>
            <person name="Corre E."/>
            <person name="Pelletier E."/>
            <person name="Niang G."/>
            <person name="Scheremetjew M."/>
            <person name="Finn R."/>
            <person name="Kale V."/>
            <person name="Holt S."/>
            <person name="Cochrane G."/>
            <person name="Meng A."/>
            <person name="Brown T."/>
            <person name="Cohen L."/>
        </authorList>
    </citation>
    <scope>NUCLEOTIDE SEQUENCE</scope>
    <source>
        <strain evidence="3">OF101</strain>
    </source>
</reference>
<dbReference type="SMART" id="SM00322">
    <property type="entry name" value="KH"/>
    <property type="match status" value="1"/>
</dbReference>
<protein>
    <recommendedName>
        <fullName evidence="2">K Homology domain-containing protein</fullName>
    </recommendedName>
</protein>
<evidence type="ECO:0000256" key="1">
    <source>
        <dbReference type="PROSITE-ProRule" id="PRU00117"/>
    </source>
</evidence>